<dbReference type="EMBL" id="LT670848">
    <property type="protein sequence ID" value="SHN08412.1"/>
    <property type="molecule type" value="Genomic_DNA"/>
</dbReference>
<keyword evidence="3" id="KW-1185">Reference proteome</keyword>
<feature type="transmembrane region" description="Helical" evidence="1">
    <location>
        <begin position="53"/>
        <end position="74"/>
    </location>
</feature>
<reference evidence="3" key="1">
    <citation type="submission" date="2016-11" db="EMBL/GenBank/DDBJ databases">
        <authorList>
            <person name="Varghese N."/>
            <person name="Submissions S."/>
        </authorList>
    </citation>
    <scope>NUCLEOTIDE SEQUENCE [LARGE SCALE GENOMIC DNA]</scope>
    <source>
        <strain evidence="3">ACAM 48</strain>
    </source>
</reference>
<evidence type="ECO:0000313" key="3">
    <source>
        <dbReference type="Proteomes" id="UP000190235"/>
    </source>
</evidence>
<feature type="transmembrane region" description="Helical" evidence="1">
    <location>
        <begin position="12"/>
        <end position="33"/>
    </location>
</feature>
<feature type="transmembrane region" description="Helical" evidence="1">
    <location>
        <begin position="155"/>
        <end position="176"/>
    </location>
</feature>
<dbReference type="Proteomes" id="UP000190235">
    <property type="component" value="Chromosome I"/>
</dbReference>
<keyword evidence="1" id="KW-1133">Transmembrane helix</keyword>
<feature type="transmembrane region" description="Helical" evidence="1">
    <location>
        <begin position="196"/>
        <end position="218"/>
    </location>
</feature>
<dbReference type="OrthoDB" id="850482at2"/>
<accession>A0A1M7NXA1</accession>
<feature type="transmembrane region" description="Helical" evidence="1">
    <location>
        <begin position="124"/>
        <end position="143"/>
    </location>
</feature>
<protein>
    <submittedName>
        <fullName evidence="2">Uncharacterized protein</fullName>
    </submittedName>
</protein>
<evidence type="ECO:0000313" key="2">
    <source>
        <dbReference type="EMBL" id="SHN08412.1"/>
    </source>
</evidence>
<gene>
    <name evidence="2" type="ORF">SAMN05878281_3509</name>
</gene>
<organism evidence="2 3">
    <name type="scientific">Salegentibacter salegens</name>
    <dbReference type="NCBI Taxonomy" id="143223"/>
    <lineage>
        <taxon>Bacteria</taxon>
        <taxon>Pseudomonadati</taxon>
        <taxon>Bacteroidota</taxon>
        <taxon>Flavobacteriia</taxon>
        <taxon>Flavobacteriales</taxon>
        <taxon>Flavobacteriaceae</taxon>
        <taxon>Salegentibacter</taxon>
    </lineage>
</organism>
<feature type="transmembrane region" description="Helical" evidence="1">
    <location>
        <begin position="86"/>
        <end position="104"/>
    </location>
</feature>
<dbReference type="STRING" id="143223.SAMN05878281_3509"/>
<keyword evidence="1" id="KW-0812">Transmembrane</keyword>
<dbReference type="RefSeq" id="WP_079736387.1">
    <property type="nucleotide sequence ID" value="NZ_LT670848.1"/>
</dbReference>
<sequence length="228" mass="26444">MKKNYPEKIFTGILVCILILLVLNILSYLDFYYNNLEQRDYFFRKTNFNLERNAPTIFSSSLHFTASILLAIIAFSKLSIKKVKSFWIFLSILILFIGLDELLVIHEKVGRAFGENVETSGIFFFAWVVPYGIALILIGLTLLKSLLKLPKKTRLNFIMAGAIFVSGAMVIEMFTGWYVEYNQLQNENLLRVPDTFILSTFEELFEMIGIGFFVYSILDFIREYKIKT</sequence>
<name>A0A1M7NXA1_9FLAO</name>
<keyword evidence="1" id="KW-0472">Membrane</keyword>
<proteinExistence type="predicted"/>
<evidence type="ECO:0000256" key="1">
    <source>
        <dbReference type="SAM" id="Phobius"/>
    </source>
</evidence>
<dbReference type="AlphaFoldDB" id="A0A1M7NXA1"/>